<feature type="transmembrane region" description="Helical" evidence="1">
    <location>
        <begin position="159"/>
        <end position="184"/>
    </location>
</feature>
<dbReference type="GO" id="GO:0005886">
    <property type="term" value="C:plasma membrane"/>
    <property type="evidence" value="ECO:0007669"/>
    <property type="project" value="InterPro"/>
</dbReference>
<name>A0A0R2B0D9_9LACO</name>
<dbReference type="Gene3D" id="1.10.1760.20">
    <property type="match status" value="1"/>
</dbReference>
<dbReference type="InterPro" id="IPR012651">
    <property type="entry name" value="Thia_Transptr_ThiT"/>
</dbReference>
<evidence type="ECO:0000256" key="1">
    <source>
        <dbReference type="SAM" id="Phobius"/>
    </source>
</evidence>
<evidence type="ECO:0000313" key="3">
    <source>
        <dbReference type="Proteomes" id="UP000051672"/>
    </source>
</evidence>
<dbReference type="STRING" id="1423727.FC34_GL000207"/>
<dbReference type="Proteomes" id="UP000051672">
    <property type="component" value="Unassembled WGS sequence"/>
</dbReference>
<organism evidence="2 3">
    <name type="scientific">Lacticaseibacillus brantae DSM 23927</name>
    <dbReference type="NCBI Taxonomy" id="1423727"/>
    <lineage>
        <taxon>Bacteria</taxon>
        <taxon>Bacillati</taxon>
        <taxon>Bacillota</taxon>
        <taxon>Bacilli</taxon>
        <taxon>Lactobacillales</taxon>
        <taxon>Lactobacillaceae</taxon>
        <taxon>Lacticaseibacillus</taxon>
    </lineage>
</organism>
<comment type="caution">
    <text evidence="2">The sequence shown here is derived from an EMBL/GenBank/DDBJ whole genome shotgun (WGS) entry which is preliminary data.</text>
</comment>
<dbReference type="Pfam" id="PF09515">
    <property type="entry name" value="Thia_YuaJ"/>
    <property type="match status" value="1"/>
</dbReference>
<keyword evidence="1" id="KW-0812">Transmembrane</keyword>
<dbReference type="GO" id="GO:0015234">
    <property type="term" value="F:thiamine transmembrane transporter activity"/>
    <property type="evidence" value="ECO:0007669"/>
    <property type="project" value="InterPro"/>
</dbReference>
<keyword evidence="1" id="KW-1133">Transmembrane helix</keyword>
<sequence>MAHQRLVTLVETAIIAAFAMALQYVPHTTGVSAIEFNYGLIPLAVLALRRGTVPALSAGFVWGMLDLMLRGSILNPVQAIIEYPVAFTVAGLMAVTLPQFQAALKNKQISKAIGMAAIGILVGTFAKYFFHFVAGWIYWGSYAPKGWPAWQWSLFVNGGSAVFSGILAIVVIGVLVTVAPRLFVAPKEAILQKHVDA</sequence>
<dbReference type="EMBL" id="AYZQ01000001">
    <property type="protein sequence ID" value="KRM72501.1"/>
    <property type="molecule type" value="Genomic_DNA"/>
</dbReference>
<dbReference type="AlphaFoldDB" id="A0A0R2B0D9"/>
<accession>A0A0R2B0D9</accession>
<evidence type="ECO:0000313" key="2">
    <source>
        <dbReference type="EMBL" id="KRM72501.1"/>
    </source>
</evidence>
<dbReference type="PATRIC" id="fig|1423727.3.peg.208"/>
<feature type="transmembrane region" description="Helical" evidence="1">
    <location>
        <begin position="7"/>
        <end position="25"/>
    </location>
</feature>
<dbReference type="OrthoDB" id="9795813at2"/>
<dbReference type="RefSeq" id="WP_057893527.1">
    <property type="nucleotide sequence ID" value="NZ_AYZQ01000001.1"/>
</dbReference>
<feature type="transmembrane region" description="Helical" evidence="1">
    <location>
        <begin position="112"/>
        <end position="139"/>
    </location>
</feature>
<gene>
    <name evidence="2" type="ORF">FC34_GL000207</name>
</gene>
<protein>
    <submittedName>
        <fullName evidence="2">PTT family thiamin transporter</fullName>
    </submittedName>
</protein>
<reference evidence="2 3" key="1">
    <citation type="journal article" date="2015" name="Genome Announc.">
        <title>Expanding the biotechnology potential of lactobacilli through comparative genomics of 213 strains and associated genera.</title>
        <authorList>
            <person name="Sun Z."/>
            <person name="Harris H.M."/>
            <person name="McCann A."/>
            <person name="Guo C."/>
            <person name="Argimon S."/>
            <person name="Zhang W."/>
            <person name="Yang X."/>
            <person name="Jeffery I.B."/>
            <person name="Cooney J.C."/>
            <person name="Kagawa T.F."/>
            <person name="Liu W."/>
            <person name="Song Y."/>
            <person name="Salvetti E."/>
            <person name="Wrobel A."/>
            <person name="Rasinkangas P."/>
            <person name="Parkhill J."/>
            <person name="Rea M.C."/>
            <person name="O'Sullivan O."/>
            <person name="Ritari J."/>
            <person name="Douillard F.P."/>
            <person name="Paul Ross R."/>
            <person name="Yang R."/>
            <person name="Briner A.E."/>
            <person name="Felis G.E."/>
            <person name="de Vos W.M."/>
            <person name="Barrangou R."/>
            <person name="Klaenhammer T.R."/>
            <person name="Caufield P.W."/>
            <person name="Cui Y."/>
            <person name="Zhang H."/>
            <person name="O'Toole P.W."/>
        </authorList>
    </citation>
    <scope>NUCLEOTIDE SEQUENCE [LARGE SCALE GENOMIC DNA]</scope>
    <source>
        <strain evidence="2 3">DSM 23927</strain>
    </source>
</reference>
<proteinExistence type="predicted"/>
<feature type="transmembrane region" description="Helical" evidence="1">
    <location>
        <begin position="80"/>
        <end position="100"/>
    </location>
</feature>
<keyword evidence="1" id="KW-0472">Membrane</keyword>
<keyword evidence="3" id="KW-1185">Reference proteome</keyword>
<dbReference type="NCBIfam" id="TIGR02357">
    <property type="entry name" value="ECF_ThiT_YuaJ"/>
    <property type="match status" value="1"/>
</dbReference>